<keyword evidence="3" id="KW-1185">Reference proteome</keyword>
<reference evidence="2" key="1">
    <citation type="submission" date="2023-10" db="EMBL/GenBank/DDBJ databases">
        <authorList>
            <person name="Chen Y."/>
            <person name="Shah S."/>
            <person name="Dougan E. K."/>
            <person name="Thang M."/>
            <person name="Chan C."/>
        </authorList>
    </citation>
    <scope>NUCLEOTIDE SEQUENCE [LARGE SCALE GENOMIC DNA]</scope>
</reference>
<feature type="non-terminal residue" evidence="2">
    <location>
        <position position="1"/>
    </location>
</feature>
<comment type="caution">
    <text evidence="2">The sequence shown here is derived from an EMBL/GenBank/DDBJ whole genome shotgun (WGS) entry which is preliminary data.</text>
</comment>
<feature type="region of interest" description="Disordered" evidence="1">
    <location>
        <begin position="597"/>
        <end position="626"/>
    </location>
</feature>
<accession>A0ABN9QC08</accession>
<evidence type="ECO:0000313" key="3">
    <source>
        <dbReference type="Proteomes" id="UP001189429"/>
    </source>
</evidence>
<evidence type="ECO:0000313" key="2">
    <source>
        <dbReference type="EMBL" id="CAK0802259.1"/>
    </source>
</evidence>
<name>A0ABN9QC08_9DINO</name>
<dbReference type="Proteomes" id="UP001189429">
    <property type="component" value="Unassembled WGS sequence"/>
</dbReference>
<evidence type="ECO:0000256" key="1">
    <source>
        <dbReference type="SAM" id="MobiDB-lite"/>
    </source>
</evidence>
<sequence>HARQQAPEARPRQHVDDIQIRAEDHAGIVAHQLNASAAATLTRCENDQLPISSKSAILSTSAAVRGAVGQVAADHGLGLTLATIMKGSGCDAATGGSQAEAASPCRANAGANQQHEQAAAWMTPREIQRARAEAAAMAGITTGRRCTATVLQVHGDVEPWTVNVIGQVRERVQMWRSYTDLHDHFRGGWRAINEHLSKATKRGCWQAATGPLAAMQLSLKLLGWSAPEPDLWAGRAGGQWQATGNDSADLVEVEAAIEECPTTKEIDHLWTDNANDLRPRALSAPDDSMETAFLVHGLLPGEVRPVDPPPPRGSLEDVRWAVSDASVTWERGTEGYILYEACYSRRGSTIGAVGPAALAWTLKLTRGPVDTISDSWVLVGGWRSLSYMNPSGQVACWWARLRRVIGKGEGGIAGATANKCNSHVGIPTFRRTRQPMGATRGNEMADSYAQRGAEIAAISIAPLVMAPSQRERLLRRVHQRIGAAAAQLASLGHPKLEQGHGKYSLTDWMQNNPCRSMPMVTNMHDRATPVKKSEYAKMLPNGPIHSSHNPSYLHGQCWRRTYGATGSPKTNGNRRVLRLKLPCRCWKTPTDKHQLDRLRNRRPPMPGKTQWSDGTPVPADQQNGRKIKPRTNARARIVKNMGSIADFGDAV</sequence>
<proteinExistence type="predicted"/>
<evidence type="ECO:0008006" key="4">
    <source>
        <dbReference type="Google" id="ProtNLM"/>
    </source>
</evidence>
<organism evidence="2 3">
    <name type="scientific">Prorocentrum cordatum</name>
    <dbReference type="NCBI Taxonomy" id="2364126"/>
    <lineage>
        <taxon>Eukaryota</taxon>
        <taxon>Sar</taxon>
        <taxon>Alveolata</taxon>
        <taxon>Dinophyceae</taxon>
        <taxon>Prorocentrales</taxon>
        <taxon>Prorocentraceae</taxon>
        <taxon>Prorocentrum</taxon>
    </lineage>
</organism>
<gene>
    <name evidence="2" type="ORF">PCOR1329_LOCUS9827</name>
</gene>
<protein>
    <recommendedName>
        <fullName evidence="4">RNase H type-1 domain-containing protein</fullName>
    </recommendedName>
</protein>
<dbReference type="EMBL" id="CAUYUJ010002761">
    <property type="protein sequence ID" value="CAK0802259.1"/>
    <property type="molecule type" value="Genomic_DNA"/>
</dbReference>